<protein>
    <submittedName>
        <fullName evidence="1">Uncharacterized protein</fullName>
    </submittedName>
</protein>
<dbReference type="RefSeq" id="WP_213500843.1">
    <property type="nucleotide sequence ID" value="NZ_CP054856.1"/>
</dbReference>
<sequence length="85" mass="9769">MRAISCLHARGFGIWREDKLEIILRVLHSAFRKSRCWRFHPAQVLEEDGDELLVKLRAGGLGELAEYRFSWGATSASKRRPNCAQ</sequence>
<reference evidence="1 2" key="1">
    <citation type="journal article" date="2021" name="Int. J. Syst. Evol. Microbiol.">
        <title>Novosphingobium decolorationis sp. nov., an aniline blue-decolourizing bacterium isolated from East Pacific sediment.</title>
        <authorList>
            <person name="Chen X."/>
            <person name="Dong B."/>
            <person name="Chen T."/>
            <person name="Ren N."/>
            <person name="Wang J."/>
            <person name="Xu Y."/>
            <person name="Yang J."/>
            <person name="Zhu S."/>
            <person name="Chen J."/>
        </authorList>
    </citation>
    <scope>NUCLEOTIDE SEQUENCE [LARGE SCALE GENOMIC DNA]</scope>
    <source>
        <strain evidence="1 2">502str22</strain>
    </source>
</reference>
<keyword evidence="2" id="KW-1185">Reference proteome</keyword>
<name>A0ABX8E7N4_9SPHN</name>
<dbReference type="Proteomes" id="UP000677126">
    <property type="component" value="Chromosome"/>
</dbReference>
<evidence type="ECO:0000313" key="1">
    <source>
        <dbReference type="EMBL" id="QVM85187.1"/>
    </source>
</evidence>
<proteinExistence type="predicted"/>
<gene>
    <name evidence="1" type="ORF">HT578_17125</name>
</gene>
<dbReference type="EMBL" id="CP054856">
    <property type="protein sequence ID" value="QVM85187.1"/>
    <property type="molecule type" value="Genomic_DNA"/>
</dbReference>
<accession>A0ABX8E7N4</accession>
<evidence type="ECO:0000313" key="2">
    <source>
        <dbReference type="Proteomes" id="UP000677126"/>
    </source>
</evidence>
<organism evidence="1 2">
    <name type="scientific">Novosphingobium decolorationis</name>
    <dbReference type="NCBI Taxonomy" id="2698673"/>
    <lineage>
        <taxon>Bacteria</taxon>
        <taxon>Pseudomonadati</taxon>
        <taxon>Pseudomonadota</taxon>
        <taxon>Alphaproteobacteria</taxon>
        <taxon>Sphingomonadales</taxon>
        <taxon>Sphingomonadaceae</taxon>
        <taxon>Novosphingobium</taxon>
    </lineage>
</organism>